<dbReference type="InterPro" id="IPR051487">
    <property type="entry name" value="Ser/Thr_Proteases_Immune/Dev"/>
</dbReference>
<sequence length="407" mass="43252">MIWVLAALSLLALPGVRGACGGKYMRDGNGPMDVIMSPGYSDGKNYADGLFCKYIFKSNNYQLSFALNCPDGQFDVVETNGCRRGDRMIVKDGLTLDDSYCGTNGPQHVMSGQPYLKVVFRSNSDALTSEGFNCTVDTIVDPTYTTEAPTSRYVAAQKRLEKEAVARVFVPPQGYKCTCGETTTARVAGGESPSSTSHPWLAAVLPVGETIPPCSGVIINDRHVLTATSCADTPDLQVRLAEHNLDTVGQTVTRDVTVLGTNGDLAILEMSYPINLSGKLQIRPICLPDGATDFTSLSGTVAGWGSTDSSTSFSLQLQEASVTLASDAECSTLTIEPDMLCAEEDLSAGLGVGDSGSPLVVELNNKMVLAGVTATRESFGDPIVFNDVQDKLAWILTMTESATTCRS</sequence>
<dbReference type="Proteomes" id="UP001286313">
    <property type="component" value="Unassembled WGS sequence"/>
</dbReference>
<gene>
    <name evidence="7" type="ORF">Pcinc_029063</name>
</gene>
<keyword evidence="4" id="KW-0732">Signal</keyword>
<proteinExistence type="inferred from homology"/>
<evidence type="ECO:0000259" key="6">
    <source>
        <dbReference type="PROSITE" id="PS50240"/>
    </source>
</evidence>
<dbReference type="GO" id="GO:0006508">
    <property type="term" value="P:proteolysis"/>
    <property type="evidence" value="ECO:0007669"/>
    <property type="project" value="InterPro"/>
</dbReference>
<dbReference type="PANTHER" id="PTHR24256">
    <property type="entry name" value="TRYPTASE-RELATED"/>
    <property type="match status" value="1"/>
</dbReference>
<feature type="domain" description="Peptidase S1" evidence="6">
    <location>
        <begin position="187"/>
        <end position="400"/>
    </location>
</feature>
<dbReference type="InterPro" id="IPR035914">
    <property type="entry name" value="Sperma_CUB_dom_sf"/>
</dbReference>
<dbReference type="InterPro" id="IPR000859">
    <property type="entry name" value="CUB_dom"/>
</dbReference>
<dbReference type="InterPro" id="IPR043504">
    <property type="entry name" value="Peptidase_S1_PA_chymotrypsin"/>
</dbReference>
<protein>
    <submittedName>
        <fullName evidence="7">Uncharacterized protein</fullName>
    </submittedName>
</protein>
<comment type="caution">
    <text evidence="7">The sequence shown here is derived from an EMBL/GenBank/DDBJ whole genome shotgun (WGS) entry which is preliminary data.</text>
</comment>
<dbReference type="PRINTS" id="PR00722">
    <property type="entry name" value="CHYMOTRYPSIN"/>
</dbReference>
<evidence type="ECO:0000256" key="4">
    <source>
        <dbReference type="SAM" id="SignalP"/>
    </source>
</evidence>
<dbReference type="SUPFAM" id="SSF49854">
    <property type="entry name" value="Spermadhesin, CUB domain"/>
    <property type="match status" value="1"/>
</dbReference>
<dbReference type="SUPFAM" id="SSF50494">
    <property type="entry name" value="Trypsin-like serine proteases"/>
    <property type="match status" value="1"/>
</dbReference>
<dbReference type="Gene3D" id="2.40.10.10">
    <property type="entry name" value="Trypsin-like serine proteases"/>
    <property type="match status" value="1"/>
</dbReference>
<evidence type="ECO:0000313" key="8">
    <source>
        <dbReference type="Proteomes" id="UP001286313"/>
    </source>
</evidence>
<dbReference type="GO" id="GO:0004252">
    <property type="term" value="F:serine-type endopeptidase activity"/>
    <property type="evidence" value="ECO:0007669"/>
    <property type="project" value="InterPro"/>
</dbReference>
<evidence type="ECO:0000256" key="2">
    <source>
        <dbReference type="ARBA" id="ARBA00024195"/>
    </source>
</evidence>
<dbReference type="CDD" id="cd00190">
    <property type="entry name" value="Tryp_SPc"/>
    <property type="match status" value="1"/>
</dbReference>
<name>A0AAE1F1M8_PETCI</name>
<dbReference type="InterPro" id="IPR009003">
    <property type="entry name" value="Peptidase_S1_PA"/>
</dbReference>
<evidence type="ECO:0000259" key="5">
    <source>
        <dbReference type="PROSITE" id="PS01180"/>
    </source>
</evidence>
<comment type="similarity">
    <text evidence="2">Belongs to the peptidase S1 family. CLIP subfamily.</text>
</comment>
<accession>A0AAE1F1M8</accession>
<dbReference type="CDD" id="cd00041">
    <property type="entry name" value="CUB"/>
    <property type="match status" value="1"/>
</dbReference>
<organism evidence="7 8">
    <name type="scientific">Petrolisthes cinctipes</name>
    <name type="common">Flat porcelain crab</name>
    <dbReference type="NCBI Taxonomy" id="88211"/>
    <lineage>
        <taxon>Eukaryota</taxon>
        <taxon>Metazoa</taxon>
        <taxon>Ecdysozoa</taxon>
        <taxon>Arthropoda</taxon>
        <taxon>Crustacea</taxon>
        <taxon>Multicrustacea</taxon>
        <taxon>Malacostraca</taxon>
        <taxon>Eumalacostraca</taxon>
        <taxon>Eucarida</taxon>
        <taxon>Decapoda</taxon>
        <taxon>Pleocyemata</taxon>
        <taxon>Anomura</taxon>
        <taxon>Galatheoidea</taxon>
        <taxon>Porcellanidae</taxon>
        <taxon>Petrolisthes</taxon>
    </lineage>
</organism>
<evidence type="ECO:0000256" key="1">
    <source>
        <dbReference type="ARBA" id="ARBA00023157"/>
    </source>
</evidence>
<dbReference type="Pfam" id="PF00089">
    <property type="entry name" value="Trypsin"/>
    <property type="match status" value="1"/>
</dbReference>
<feature type="domain" description="CUB" evidence="5">
    <location>
        <begin position="20"/>
        <end position="139"/>
    </location>
</feature>
<dbReference type="Pfam" id="PF00431">
    <property type="entry name" value="CUB"/>
    <property type="match status" value="1"/>
</dbReference>
<evidence type="ECO:0000313" key="7">
    <source>
        <dbReference type="EMBL" id="KAK3865321.1"/>
    </source>
</evidence>
<dbReference type="InterPro" id="IPR001254">
    <property type="entry name" value="Trypsin_dom"/>
</dbReference>
<dbReference type="SMART" id="SM00020">
    <property type="entry name" value="Tryp_SPc"/>
    <property type="match status" value="1"/>
</dbReference>
<dbReference type="EMBL" id="JAWQEG010003617">
    <property type="protein sequence ID" value="KAK3865321.1"/>
    <property type="molecule type" value="Genomic_DNA"/>
</dbReference>
<dbReference type="PROSITE" id="PS01180">
    <property type="entry name" value="CUB"/>
    <property type="match status" value="1"/>
</dbReference>
<dbReference type="PROSITE" id="PS50240">
    <property type="entry name" value="TRYPSIN_DOM"/>
    <property type="match status" value="1"/>
</dbReference>
<comment type="caution">
    <text evidence="3">Lacks conserved residue(s) required for the propagation of feature annotation.</text>
</comment>
<feature type="signal peptide" evidence="4">
    <location>
        <begin position="1"/>
        <end position="18"/>
    </location>
</feature>
<dbReference type="InterPro" id="IPR001314">
    <property type="entry name" value="Peptidase_S1A"/>
</dbReference>
<dbReference type="AlphaFoldDB" id="A0AAE1F1M8"/>
<feature type="chain" id="PRO_5042092346" evidence="4">
    <location>
        <begin position="19"/>
        <end position="407"/>
    </location>
</feature>
<dbReference type="Gene3D" id="2.60.120.290">
    <property type="entry name" value="Spermadhesin, CUB domain"/>
    <property type="match status" value="1"/>
</dbReference>
<evidence type="ECO:0000256" key="3">
    <source>
        <dbReference type="PROSITE-ProRule" id="PRU00059"/>
    </source>
</evidence>
<keyword evidence="8" id="KW-1185">Reference proteome</keyword>
<reference evidence="7" key="1">
    <citation type="submission" date="2023-10" db="EMBL/GenBank/DDBJ databases">
        <title>Genome assemblies of two species of porcelain crab, Petrolisthes cinctipes and Petrolisthes manimaculis (Anomura: Porcellanidae).</title>
        <authorList>
            <person name="Angst P."/>
        </authorList>
    </citation>
    <scope>NUCLEOTIDE SEQUENCE</scope>
    <source>
        <strain evidence="7">PB745_01</strain>
        <tissue evidence="7">Gill</tissue>
    </source>
</reference>
<keyword evidence="1" id="KW-1015">Disulfide bond</keyword>